<dbReference type="PRINTS" id="PR01805">
    <property type="entry name" value="VACJLIPOPROT"/>
</dbReference>
<dbReference type="PANTHER" id="PTHR30035">
    <property type="entry name" value="LIPOPROTEIN VACJ-RELATED"/>
    <property type="match status" value="1"/>
</dbReference>
<dbReference type="STRING" id="1938817.SAMN06296008_11735"/>
<dbReference type="PANTHER" id="PTHR30035:SF3">
    <property type="entry name" value="INTERMEMBRANE PHOSPHOLIPID TRANSPORT SYSTEM LIPOPROTEIN MLAA"/>
    <property type="match status" value="1"/>
</dbReference>
<dbReference type="GO" id="GO:0016020">
    <property type="term" value="C:membrane"/>
    <property type="evidence" value="ECO:0007669"/>
    <property type="project" value="InterPro"/>
</dbReference>
<keyword evidence="2 4" id="KW-0732">Signal</keyword>
<sequence>MNTFQTSCSLKIQRLGLVLLTLCLVSCASIPEGQVRIKKDPWEETNRAVLIFNDNLDDYLIRPLTKVYEFVVPSPARTAIRNVFSNVGDVYNSVNNLLQGKPKAAVDDLVRVFVNTTIGLGGIWDAASAAGVEKHSEDFGQTFGVWGIPDGPYMMLPLLGPSTVRDTAGWFFDIQTDILIKQIDNIPLRNSTTGLRIIDQRAKYLGSSDILESAAFDKYSFIRDAYLQRRRSKLYDGNPPPLVDEEENDNVPDYSSEQKRIR</sequence>
<evidence type="ECO:0000256" key="1">
    <source>
        <dbReference type="ARBA" id="ARBA00010634"/>
    </source>
</evidence>
<name>A0A1W2C0G7_9BURK</name>
<dbReference type="OrthoDB" id="9785326at2"/>
<protein>
    <submittedName>
        <fullName evidence="5">Phospholipid-binding lipoprotein MlaA</fullName>
    </submittedName>
</protein>
<dbReference type="GO" id="GO:0120010">
    <property type="term" value="P:intermembrane phospholipid transfer"/>
    <property type="evidence" value="ECO:0007669"/>
    <property type="project" value="TreeGrafter"/>
</dbReference>
<evidence type="ECO:0000256" key="4">
    <source>
        <dbReference type="SAM" id="SignalP"/>
    </source>
</evidence>
<dbReference type="InterPro" id="IPR007428">
    <property type="entry name" value="MlaA"/>
</dbReference>
<dbReference type="AlphaFoldDB" id="A0A1W2C0G7"/>
<dbReference type="Pfam" id="PF04333">
    <property type="entry name" value="MlaA"/>
    <property type="match status" value="1"/>
</dbReference>
<feature type="signal peptide" evidence="4">
    <location>
        <begin position="1"/>
        <end position="28"/>
    </location>
</feature>
<dbReference type="Proteomes" id="UP000192708">
    <property type="component" value="Unassembled WGS sequence"/>
</dbReference>
<feature type="region of interest" description="Disordered" evidence="3">
    <location>
        <begin position="237"/>
        <end position="262"/>
    </location>
</feature>
<gene>
    <name evidence="5" type="ORF">SAMN06296008_11735</name>
</gene>
<dbReference type="RefSeq" id="WP_084285605.1">
    <property type="nucleotide sequence ID" value="NZ_FWXJ01000017.1"/>
</dbReference>
<dbReference type="EMBL" id="FWXJ01000017">
    <property type="protein sequence ID" value="SMC78402.1"/>
    <property type="molecule type" value="Genomic_DNA"/>
</dbReference>
<keyword evidence="5" id="KW-0449">Lipoprotein</keyword>
<accession>A0A1W2C0G7</accession>
<comment type="similarity">
    <text evidence="1">Belongs to the MlaA family.</text>
</comment>
<evidence type="ECO:0000313" key="5">
    <source>
        <dbReference type="EMBL" id="SMC78402.1"/>
    </source>
</evidence>
<evidence type="ECO:0000313" key="6">
    <source>
        <dbReference type="Proteomes" id="UP000192708"/>
    </source>
</evidence>
<evidence type="ECO:0000256" key="2">
    <source>
        <dbReference type="ARBA" id="ARBA00022729"/>
    </source>
</evidence>
<keyword evidence="6" id="KW-1185">Reference proteome</keyword>
<proteinExistence type="inferred from homology"/>
<organism evidence="5 6">
    <name type="scientific">Polynucleobacter kasalickyi</name>
    <dbReference type="NCBI Taxonomy" id="1938817"/>
    <lineage>
        <taxon>Bacteria</taxon>
        <taxon>Pseudomonadati</taxon>
        <taxon>Pseudomonadota</taxon>
        <taxon>Betaproteobacteria</taxon>
        <taxon>Burkholderiales</taxon>
        <taxon>Burkholderiaceae</taxon>
        <taxon>Polynucleobacter</taxon>
    </lineage>
</organism>
<feature type="chain" id="PRO_5012009234" evidence="4">
    <location>
        <begin position="29"/>
        <end position="262"/>
    </location>
</feature>
<reference evidence="5 6" key="1">
    <citation type="submission" date="2017-04" db="EMBL/GenBank/DDBJ databases">
        <authorList>
            <person name="Afonso C.L."/>
            <person name="Miller P.J."/>
            <person name="Scott M.A."/>
            <person name="Spackman E."/>
            <person name="Goraichik I."/>
            <person name="Dimitrov K.M."/>
            <person name="Suarez D.L."/>
            <person name="Swayne D.E."/>
        </authorList>
    </citation>
    <scope>NUCLEOTIDE SEQUENCE [LARGE SCALE GENOMIC DNA]</scope>
    <source>
        <strain evidence="5 6">VK13</strain>
    </source>
</reference>
<evidence type="ECO:0000256" key="3">
    <source>
        <dbReference type="SAM" id="MobiDB-lite"/>
    </source>
</evidence>